<dbReference type="AlphaFoldDB" id="A0A433D2H2"/>
<evidence type="ECO:0000313" key="1">
    <source>
        <dbReference type="EMBL" id="RUP45039.1"/>
    </source>
</evidence>
<sequence>MEHHMVCLLRRKAPENKPVALLVMDPGLNARVILPVVLEISRLRAERRSSSTSGTPEGFRTFGNRKNMLIDKYTLPNDVHEMDRLDYQHYGLRYERSDRCNVALGSLLKPLLRFLSHFK</sequence>
<gene>
    <name evidence="1" type="ORF">BC936DRAFT_148696</name>
</gene>
<name>A0A433D2H2_9FUNG</name>
<proteinExistence type="predicted"/>
<protein>
    <submittedName>
        <fullName evidence="1">Uncharacterized protein</fullName>
    </submittedName>
</protein>
<evidence type="ECO:0000313" key="2">
    <source>
        <dbReference type="Proteomes" id="UP000268093"/>
    </source>
</evidence>
<accession>A0A433D2H2</accession>
<keyword evidence="2" id="KW-1185">Reference proteome</keyword>
<organism evidence="1 2">
    <name type="scientific">Jimgerdemannia flammicorona</name>
    <dbReference type="NCBI Taxonomy" id="994334"/>
    <lineage>
        <taxon>Eukaryota</taxon>
        <taxon>Fungi</taxon>
        <taxon>Fungi incertae sedis</taxon>
        <taxon>Mucoromycota</taxon>
        <taxon>Mucoromycotina</taxon>
        <taxon>Endogonomycetes</taxon>
        <taxon>Endogonales</taxon>
        <taxon>Endogonaceae</taxon>
        <taxon>Jimgerdemannia</taxon>
    </lineage>
</organism>
<feature type="non-terminal residue" evidence="1">
    <location>
        <position position="119"/>
    </location>
</feature>
<dbReference type="EMBL" id="RBNI01007901">
    <property type="protein sequence ID" value="RUP45039.1"/>
    <property type="molecule type" value="Genomic_DNA"/>
</dbReference>
<comment type="caution">
    <text evidence="1">The sequence shown here is derived from an EMBL/GenBank/DDBJ whole genome shotgun (WGS) entry which is preliminary data.</text>
</comment>
<dbReference type="Proteomes" id="UP000268093">
    <property type="component" value="Unassembled WGS sequence"/>
</dbReference>
<reference evidence="1 2" key="1">
    <citation type="journal article" date="2018" name="New Phytol.">
        <title>Phylogenomics of Endogonaceae and evolution of mycorrhizas within Mucoromycota.</title>
        <authorList>
            <person name="Chang Y."/>
            <person name="Desiro A."/>
            <person name="Na H."/>
            <person name="Sandor L."/>
            <person name="Lipzen A."/>
            <person name="Clum A."/>
            <person name="Barry K."/>
            <person name="Grigoriev I.V."/>
            <person name="Martin F.M."/>
            <person name="Stajich J.E."/>
            <person name="Smith M.E."/>
            <person name="Bonito G."/>
            <person name="Spatafora J.W."/>
        </authorList>
    </citation>
    <scope>NUCLEOTIDE SEQUENCE [LARGE SCALE GENOMIC DNA]</scope>
    <source>
        <strain evidence="1 2">GMNB39</strain>
    </source>
</reference>